<evidence type="ECO:0000259" key="3">
    <source>
        <dbReference type="SMART" id="SM00382"/>
    </source>
</evidence>
<evidence type="ECO:0000313" key="4">
    <source>
        <dbReference type="EMBL" id="SUZ83028.1"/>
    </source>
</evidence>
<dbReference type="InterPro" id="IPR003593">
    <property type="entry name" value="AAA+_ATPase"/>
</dbReference>
<feature type="region of interest" description="Disordered" evidence="2">
    <location>
        <begin position="288"/>
        <end position="322"/>
    </location>
</feature>
<name>A0A381QWR0_9ZZZZ</name>
<keyword evidence="1" id="KW-0175">Coiled coil</keyword>
<sequence length="578" mass="64770">MNYTFPFTAIVGMDLVKRSLLYHAIDPRLGGLLLMGHRGCAKSTLARAFREILPAAEKAKTPPFVEVPLGTTEDRLLGSIDASRLLENGEWSAQTGLIQQADSGVLYIDEVNLLPDHLVDSILDSAASGQHRIERDGLSKTVNARYILIGSMNPEEGDLRPQLTDRFMHGILIRDDFSVEQRREIVRVRMDFDDDPQLFLEEHQKNLQKLKAQIIEVRQQLKNVEITENLRTEVAEKATALNLEGVRAELGVLRTVRCAAAWRGETTVSAEDLAEAWILCLGHRQENLPPENQNPKPEIKLPQPPAEKLEPKSLQMPKTSASPTSALTENIKLENSQFLAHSELASWWKSPEKKQSPDAFVSGTSRPVPAHVSHARLCWNSSLKASLLRGWSPGKAWHLRFRKPARRPNFWLFIDASRSAGSIGSGPSARFLNEARNAILTLGAKTFGSRFHVLVLQKGKLNWWIKRGTAQAVRKTLEQITEAAGKSHLTPALNQLRNAIQKQGVLIGDRVLLCSDGMLSPEPEKTVPESKKRFRKALLSLSERVRTTAWLYPQLQRGMRHWLPQLVEGTEVRLIALD</sequence>
<feature type="coiled-coil region" evidence="1">
    <location>
        <begin position="200"/>
        <end position="227"/>
    </location>
</feature>
<dbReference type="SMART" id="SM00382">
    <property type="entry name" value="AAA"/>
    <property type="match status" value="1"/>
</dbReference>
<evidence type="ECO:0000256" key="1">
    <source>
        <dbReference type="SAM" id="Coils"/>
    </source>
</evidence>
<evidence type="ECO:0000256" key="2">
    <source>
        <dbReference type="SAM" id="MobiDB-lite"/>
    </source>
</evidence>
<dbReference type="Gene3D" id="3.40.50.300">
    <property type="entry name" value="P-loop containing nucleotide triphosphate hydrolases"/>
    <property type="match status" value="1"/>
</dbReference>
<dbReference type="InterPro" id="IPR041628">
    <property type="entry name" value="ChlI/MoxR_AAA_lid"/>
</dbReference>
<dbReference type="SUPFAM" id="SSF52540">
    <property type="entry name" value="P-loop containing nucleoside triphosphate hydrolases"/>
    <property type="match status" value="1"/>
</dbReference>
<dbReference type="GO" id="GO:0016887">
    <property type="term" value="F:ATP hydrolysis activity"/>
    <property type="evidence" value="ECO:0007669"/>
    <property type="project" value="InterPro"/>
</dbReference>
<organism evidence="4">
    <name type="scientific">marine metagenome</name>
    <dbReference type="NCBI Taxonomy" id="408172"/>
    <lineage>
        <taxon>unclassified sequences</taxon>
        <taxon>metagenomes</taxon>
        <taxon>ecological metagenomes</taxon>
    </lineage>
</organism>
<dbReference type="Pfam" id="PF17863">
    <property type="entry name" value="AAA_lid_2"/>
    <property type="match status" value="1"/>
</dbReference>
<dbReference type="InterPro" id="IPR011704">
    <property type="entry name" value="ATPase_dyneun-rel_AAA"/>
</dbReference>
<accession>A0A381QWR0</accession>
<dbReference type="InterPro" id="IPR045006">
    <property type="entry name" value="CHLI-like"/>
</dbReference>
<proteinExistence type="predicted"/>
<dbReference type="Pfam" id="PF07728">
    <property type="entry name" value="AAA_5"/>
    <property type="match status" value="1"/>
</dbReference>
<dbReference type="InterPro" id="IPR027417">
    <property type="entry name" value="P-loop_NTPase"/>
</dbReference>
<dbReference type="AlphaFoldDB" id="A0A381QWR0"/>
<protein>
    <recommendedName>
        <fullName evidence="3">AAA+ ATPase domain-containing protein</fullName>
    </recommendedName>
</protein>
<dbReference type="PANTHER" id="PTHR32039">
    <property type="entry name" value="MAGNESIUM-CHELATASE SUBUNIT CHLI"/>
    <property type="match status" value="1"/>
</dbReference>
<reference evidence="4" key="1">
    <citation type="submission" date="2018-05" db="EMBL/GenBank/DDBJ databases">
        <authorList>
            <person name="Lanie J.A."/>
            <person name="Ng W.-L."/>
            <person name="Kazmierczak K.M."/>
            <person name="Andrzejewski T.M."/>
            <person name="Davidsen T.M."/>
            <person name="Wayne K.J."/>
            <person name="Tettelin H."/>
            <person name="Glass J.I."/>
            <person name="Rusch D."/>
            <person name="Podicherti R."/>
            <person name="Tsui H.-C.T."/>
            <person name="Winkler M.E."/>
        </authorList>
    </citation>
    <scope>NUCLEOTIDE SEQUENCE</scope>
</reference>
<dbReference type="PANTHER" id="PTHR32039:SF9">
    <property type="entry name" value="MAGNESIUM-CHELATASE SUBUNIT CHLI-2, CHLOROPLASTIC"/>
    <property type="match status" value="1"/>
</dbReference>
<dbReference type="Gene3D" id="1.10.8.80">
    <property type="entry name" value="Magnesium chelatase subunit I, C-Terminal domain"/>
    <property type="match status" value="1"/>
</dbReference>
<gene>
    <name evidence="4" type="ORF">METZ01_LOCUS35882</name>
</gene>
<feature type="domain" description="AAA+ ATPase" evidence="3">
    <location>
        <begin position="28"/>
        <end position="174"/>
    </location>
</feature>
<dbReference type="EMBL" id="UINC01001533">
    <property type="protein sequence ID" value="SUZ83028.1"/>
    <property type="molecule type" value="Genomic_DNA"/>
</dbReference>
<dbReference type="GO" id="GO:0005524">
    <property type="term" value="F:ATP binding"/>
    <property type="evidence" value="ECO:0007669"/>
    <property type="project" value="InterPro"/>
</dbReference>